<keyword evidence="1" id="KW-0328">Glycosyltransferase</keyword>
<dbReference type="SUPFAM" id="SSF53756">
    <property type="entry name" value="UDP-Glycosyltransferase/glycogen phosphorylase"/>
    <property type="match status" value="1"/>
</dbReference>
<dbReference type="GO" id="GO:0016757">
    <property type="term" value="F:glycosyltransferase activity"/>
    <property type="evidence" value="ECO:0007669"/>
    <property type="project" value="UniProtKB-KW"/>
</dbReference>
<dbReference type="Gene3D" id="3.40.50.720">
    <property type="entry name" value="NAD(P)-binding Rossmann-like Domain"/>
    <property type="match status" value="1"/>
</dbReference>
<dbReference type="CDD" id="cd03814">
    <property type="entry name" value="GT4-like"/>
    <property type="match status" value="1"/>
</dbReference>
<keyword evidence="3" id="KW-1133">Transmembrane helix</keyword>
<dbReference type="GO" id="GO:0008654">
    <property type="term" value="P:phospholipid biosynthetic process"/>
    <property type="evidence" value="ECO:0007669"/>
    <property type="project" value="TreeGrafter"/>
</dbReference>
<evidence type="ECO:0000313" key="7">
    <source>
        <dbReference type="Proteomes" id="UP000433883"/>
    </source>
</evidence>
<dbReference type="Proteomes" id="UP000433883">
    <property type="component" value="Unassembled WGS sequence"/>
</dbReference>
<dbReference type="GO" id="GO:0003714">
    <property type="term" value="F:transcription corepressor activity"/>
    <property type="evidence" value="ECO:0007669"/>
    <property type="project" value="InterPro"/>
</dbReference>
<evidence type="ECO:0000256" key="2">
    <source>
        <dbReference type="SAM" id="MobiDB-lite"/>
    </source>
</evidence>
<feature type="region of interest" description="Disordered" evidence="2">
    <location>
        <begin position="236"/>
        <end position="277"/>
    </location>
</feature>
<gene>
    <name evidence="6" type="ORF">BLS_003989</name>
</gene>
<dbReference type="Gene3D" id="3.40.50.2000">
    <property type="entry name" value="Glycogen Phosphorylase B"/>
    <property type="match status" value="2"/>
</dbReference>
<dbReference type="InterPro" id="IPR028098">
    <property type="entry name" value="Glyco_trans_4-like_N"/>
</dbReference>
<dbReference type="EMBL" id="WNWQ01000026">
    <property type="protein sequence ID" value="KAE9983619.1"/>
    <property type="molecule type" value="Genomic_DNA"/>
</dbReference>
<dbReference type="InterPro" id="IPR002347">
    <property type="entry name" value="SDR_fam"/>
</dbReference>
<dbReference type="Pfam" id="PF00534">
    <property type="entry name" value="Glycos_transf_1"/>
    <property type="match status" value="1"/>
</dbReference>
<keyword evidence="3" id="KW-0812">Transmembrane</keyword>
<evidence type="ECO:0008006" key="8">
    <source>
        <dbReference type="Google" id="ProtNLM"/>
    </source>
</evidence>
<dbReference type="PANTHER" id="PTHR38406">
    <property type="entry name" value="TRANSCRIPTIONAL REPRESSOR OPI1"/>
    <property type="match status" value="1"/>
</dbReference>
<evidence type="ECO:0000256" key="1">
    <source>
        <dbReference type="ARBA" id="ARBA00022676"/>
    </source>
</evidence>
<feature type="compositionally biased region" description="Basic and acidic residues" evidence="2">
    <location>
        <begin position="534"/>
        <end position="547"/>
    </location>
</feature>
<feature type="region of interest" description="Disordered" evidence="2">
    <location>
        <begin position="522"/>
        <end position="547"/>
    </location>
</feature>
<sequence length="1319" mass="143750">MELQRERPPSYPHEETLTLPSVPTHELPPPPTNPSALHLPTLQSLGLPESYTTISHPQLHSSTEIRGPKWHDGTLPVSAFPSVPSGALRASVELPLASPTTEVGSDEHGNRAQSIMSMDDPDTRAAAEALSGLRNPDYIRSPSTRSTTISIPQQSLTAFTTTRDDGDVEPLLSLVTSNHPWIGGTINGSLSAYNTTKNYSPAFVRSSAEFVERNIGSPIASTFASVSHHTGVEGGIRRYLGDRRPSMDDRDASRKRRRLGESSQEEDIEKGLASPMLQNTYRSRAGSQASFADSMVSLPPYDEHRSPHYEESPAPPATMAMRERPEPRPWRMQLVVTTSGLAAALSDTSLNKLRLCLKLLHSATNRLTITNAAIKQLIRDYEQSTQDQSTGSKLTPEQEDASRRLVERMQAFHQEIMTSIQSIKNSISHYTGGALPENAGALVRRQLMSIPHRWGNAEREAAEHDNTSTTEGVRKGNRLSAFASQGLDMIAEVTLIVSATIENAEGWLDRYGKKREQARLREVEAAQQQQSQNKDVKMESGEADERGPVPAVEKSFLTDLTRFPEALKGKRILLASESLGPINGVSRTTTQLILYLQKNGVELKLVAPHYLGEEHQPLPVGYVRRLNGLPLPYSPELSVAYPFRLDRVCGNFKPDLIYLASPASVGFQVMLQARGLPNPPPIIANFQTDLAAYSEIIFPSPLDKYGSWLLRIVQSYLFNHPCVETVFFPSSPVRDYLVDSGVDDEKLVQLGRGVDTESFSPAYRDENFRAKVAPNGEIILLCVGRLAPEKGFGYLATIAIRLAQLHIPYKLVIVGGNRNPAVEQEVKNFFVPVANKVHFTGFLEGATLARAYASADVFLHCSVTETFGLVVLEAMACGLPVVARAAGGPIDILCSGSGGYLVASDDESAFVEKAALLMQNHSLRNSTSIAARGLAESMTWDQINNRVAWQLIHTIEQNEMTSTMPCEFSNTALDWLYALICTVWVELKLTAAMFVVGLFWVIAVFPLMLHGNLMFPRNTERRARQVLALGPAAIPTGPNLFDFSNHVVLVTGGATGLGEMAAQAFVQNGARVFIASRKESELKKTSDRINKLGPGKCEYIIADLKDKAGCQALCAEVAKRTDRLTVLLNNSGATWGAPYDDFPESGWDKLMALNVKSIFYTTVGLHSLLLKGATPDSPSRVINIASMAGIMTSDVTSPPTGGLSAPGTGTFSYGPSKAACIHLTKIQASKLVPQNIMVNCICPGVFPSRMTNFGVEKYIDTLLERQPSGRIGKPSDFAGVVLFLSSRASAHMTGNVLELDGGSTLSGWRSGKGREVGKL</sequence>
<feature type="region of interest" description="Disordered" evidence="2">
    <location>
        <begin position="97"/>
        <end position="116"/>
    </location>
</feature>
<feature type="region of interest" description="Disordered" evidence="2">
    <location>
        <begin position="297"/>
        <end position="324"/>
    </location>
</feature>
<dbReference type="GO" id="GO:0006357">
    <property type="term" value="P:regulation of transcription by RNA polymerase II"/>
    <property type="evidence" value="ECO:0007669"/>
    <property type="project" value="TreeGrafter"/>
</dbReference>
<feature type="compositionally biased region" description="Basic and acidic residues" evidence="2">
    <location>
        <begin position="301"/>
        <end position="311"/>
    </location>
</feature>
<feature type="domain" description="Glycosyltransferase subfamily 4-like N-terminal" evidence="5">
    <location>
        <begin position="582"/>
        <end position="757"/>
    </location>
</feature>
<dbReference type="GO" id="GO:0005634">
    <property type="term" value="C:nucleus"/>
    <property type="evidence" value="ECO:0007669"/>
    <property type="project" value="TreeGrafter"/>
</dbReference>
<protein>
    <recommendedName>
        <fullName evidence="8">Glycosyltransferase family 4 protein</fullName>
    </recommendedName>
</protein>
<name>A0A8H3Z380_VENIN</name>
<feature type="compositionally biased region" description="Basic and acidic residues" evidence="2">
    <location>
        <begin position="236"/>
        <end position="252"/>
    </location>
</feature>
<feature type="compositionally biased region" description="Basic and acidic residues" evidence="2">
    <location>
        <begin position="1"/>
        <end position="16"/>
    </location>
</feature>
<organism evidence="6 7">
    <name type="scientific">Venturia inaequalis</name>
    <name type="common">Apple scab fungus</name>
    <dbReference type="NCBI Taxonomy" id="5025"/>
    <lineage>
        <taxon>Eukaryota</taxon>
        <taxon>Fungi</taxon>
        <taxon>Dikarya</taxon>
        <taxon>Ascomycota</taxon>
        <taxon>Pezizomycotina</taxon>
        <taxon>Dothideomycetes</taxon>
        <taxon>Pleosporomycetidae</taxon>
        <taxon>Venturiales</taxon>
        <taxon>Venturiaceae</taxon>
        <taxon>Venturia</taxon>
    </lineage>
</organism>
<dbReference type="GO" id="GO:0030968">
    <property type="term" value="P:endoplasmic reticulum unfolded protein response"/>
    <property type="evidence" value="ECO:0007669"/>
    <property type="project" value="TreeGrafter"/>
</dbReference>
<feature type="domain" description="Glycosyl transferase family 1" evidence="4">
    <location>
        <begin position="764"/>
        <end position="932"/>
    </location>
</feature>
<reference evidence="6 7" key="1">
    <citation type="submission" date="2019-11" db="EMBL/GenBank/DDBJ databases">
        <title>Venturia inaequalis Genome Resource.</title>
        <authorList>
            <person name="Lichtner F.J."/>
        </authorList>
    </citation>
    <scope>NUCLEOTIDE SEQUENCE [LARGE SCALE GENOMIC DNA]</scope>
    <source>
        <strain evidence="6">Bline_iso_100314</strain>
    </source>
</reference>
<dbReference type="InterPro" id="IPR001296">
    <property type="entry name" value="Glyco_trans_1"/>
</dbReference>
<dbReference type="PRINTS" id="PR00081">
    <property type="entry name" value="GDHRDH"/>
</dbReference>
<evidence type="ECO:0000259" key="4">
    <source>
        <dbReference type="Pfam" id="PF00534"/>
    </source>
</evidence>
<dbReference type="GO" id="GO:0005783">
    <property type="term" value="C:endoplasmic reticulum"/>
    <property type="evidence" value="ECO:0007669"/>
    <property type="project" value="TreeGrafter"/>
</dbReference>
<dbReference type="InterPro" id="IPR036291">
    <property type="entry name" value="NAD(P)-bd_dom_sf"/>
</dbReference>
<dbReference type="Pfam" id="PF13439">
    <property type="entry name" value="Glyco_transf_4"/>
    <property type="match status" value="1"/>
</dbReference>
<keyword evidence="1" id="KW-0808">Transferase</keyword>
<dbReference type="PANTHER" id="PTHR38406:SF1">
    <property type="entry name" value="TRANSCRIPTIONAL REPRESSOR OPI1"/>
    <property type="match status" value="1"/>
</dbReference>
<evidence type="ECO:0000259" key="5">
    <source>
        <dbReference type="Pfam" id="PF13439"/>
    </source>
</evidence>
<dbReference type="Pfam" id="PF08618">
    <property type="entry name" value="Opi1"/>
    <property type="match status" value="1"/>
</dbReference>
<evidence type="ECO:0000313" key="6">
    <source>
        <dbReference type="EMBL" id="KAE9983619.1"/>
    </source>
</evidence>
<feature type="region of interest" description="Disordered" evidence="2">
    <location>
        <begin position="1"/>
        <end position="40"/>
    </location>
</feature>
<dbReference type="InterPro" id="IPR013927">
    <property type="entry name" value="TF_Opi1_Ccg-8"/>
</dbReference>
<keyword evidence="3" id="KW-0472">Membrane</keyword>
<dbReference type="Pfam" id="PF13561">
    <property type="entry name" value="adh_short_C2"/>
    <property type="match status" value="1"/>
</dbReference>
<feature type="transmembrane region" description="Helical" evidence="3">
    <location>
        <begin position="991"/>
        <end position="1015"/>
    </location>
</feature>
<accession>A0A8H3Z380</accession>
<comment type="caution">
    <text evidence="6">The sequence shown here is derived from an EMBL/GenBank/DDBJ whole genome shotgun (WGS) entry which is preliminary data.</text>
</comment>
<evidence type="ECO:0000256" key="3">
    <source>
        <dbReference type="SAM" id="Phobius"/>
    </source>
</evidence>
<dbReference type="SUPFAM" id="SSF51735">
    <property type="entry name" value="NAD(P)-binding Rossmann-fold domains"/>
    <property type="match status" value="1"/>
</dbReference>
<proteinExistence type="predicted"/>